<protein>
    <submittedName>
        <fullName evidence="1">Uncharacterized protein</fullName>
    </submittedName>
</protein>
<evidence type="ECO:0000313" key="1">
    <source>
        <dbReference type="EMBL" id="KAF1998519.1"/>
    </source>
</evidence>
<dbReference type="OrthoDB" id="20872at2759"/>
<sequence>MPKATNLSLDCKATGLDPKGSEHRHGIEKRPTSRFLLQSVLAHLDSLEPYPSYPWTSLDRTWLDQRLYSLESDFTATNDFSPISSTMDIFSEENYQGPFAGLIIVGEVDFCTPLLQAEPFPWTPRFPRECEVYEIIHIGLEYKRKYISRFVPRQPPTETNAALSQQQSSGVPNLDVESLKLQVSKRSASPLASGSRKRALNVNDV</sequence>
<organism evidence="1 2">
    <name type="scientific">Amniculicola lignicola CBS 123094</name>
    <dbReference type="NCBI Taxonomy" id="1392246"/>
    <lineage>
        <taxon>Eukaryota</taxon>
        <taxon>Fungi</taxon>
        <taxon>Dikarya</taxon>
        <taxon>Ascomycota</taxon>
        <taxon>Pezizomycotina</taxon>
        <taxon>Dothideomycetes</taxon>
        <taxon>Pleosporomycetidae</taxon>
        <taxon>Pleosporales</taxon>
        <taxon>Amniculicolaceae</taxon>
        <taxon>Amniculicola</taxon>
    </lineage>
</organism>
<accession>A0A6A5WCI8</accession>
<evidence type="ECO:0000313" key="2">
    <source>
        <dbReference type="Proteomes" id="UP000799779"/>
    </source>
</evidence>
<dbReference type="EMBL" id="ML977603">
    <property type="protein sequence ID" value="KAF1998519.1"/>
    <property type="molecule type" value="Genomic_DNA"/>
</dbReference>
<reference evidence="1" key="1">
    <citation type="journal article" date="2020" name="Stud. Mycol.">
        <title>101 Dothideomycetes genomes: a test case for predicting lifestyles and emergence of pathogens.</title>
        <authorList>
            <person name="Haridas S."/>
            <person name="Albert R."/>
            <person name="Binder M."/>
            <person name="Bloem J."/>
            <person name="Labutti K."/>
            <person name="Salamov A."/>
            <person name="Andreopoulos B."/>
            <person name="Baker S."/>
            <person name="Barry K."/>
            <person name="Bills G."/>
            <person name="Bluhm B."/>
            <person name="Cannon C."/>
            <person name="Castanera R."/>
            <person name="Culley D."/>
            <person name="Daum C."/>
            <person name="Ezra D."/>
            <person name="Gonzalez J."/>
            <person name="Henrissat B."/>
            <person name="Kuo A."/>
            <person name="Liang C."/>
            <person name="Lipzen A."/>
            <person name="Lutzoni F."/>
            <person name="Magnuson J."/>
            <person name="Mondo S."/>
            <person name="Nolan M."/>
            <person name="Ohm R."/>
            <person name="Pangilinan J."/>
            <person name="Park H.-J."/>
            <person name="Ramirez L."/>
            <person name="Alfaro M."/>
            <person name="Sun H."/>
            <person name="Tritt A."/>
            <person name="Yoshinaga Y."/>
            <person name="Zwiers L.-H."/>
            <person name="Turgeon B."/>
            <person name="Goodwin S."/>
            <person name="Spatafora J."/>
            <person name="Crous P."/>
            <person name="Grigoriev I."/>
        </authorList>
    </citation>
    <scope>NUCLEOTIDE SEQUENCE</scope>
    <source>
        <strain evidence="1">CBS 123094</strain>
    </source>
</reference>
<gene>
    <name evidence="1" type="ORF">P154DRAFT_577863</name>
</gene>
<proteinExistence type="predicted"/>
<name>A0A6A5WCI8_9PLEO</name>
<keyword evidence="2" id="KW-1185">Reference proteome</keyword>
<dbReference type="AlphaFoldDB" id="A0A6A5WCI8"/>
<dbReference type="Proteomes" id="UP000799779">
    <property type="component" value="Unassembled WGS sequence"/>
</dbReference>